<dbReference type="Proteomes" id="UP001596174">
    <property type="component" value="Unassembled WGS sequence"/>
</dbReference>
<dbReference type="RefSeq" id="WP_380583941.1">
    <property type="nucleotide sequence ID" value="NZ_JBHSQJ010000064.1"/>
</dbReference>
<gene>
    <name evidence="2" type="ORF">ACFP3V_16260</name>
</gene>
<evidence type="ECO:0000313" key="3">
    <source>
        <dbReference type="Proteomes" id="UP001596174"/>
    </source>
</evidence>
<keyword evidence="3" id="KW-1185">Reference proteome</keyword>
<evidence type="ECO:0000256" key="1">
    <source>
        <dbReference type="SAM" id="MobiDB-lite"/>
    </source>
</evidence>
<protein>
    <recommendedName>
        <fullName evidence="4">SseB protein N-terminal domain-containing protein</fullName>
    </recommendedName>
</protein>
<reference evidence="3" key="1">
    <citation type="journal article" date="2019" name="Int. J. Syst. Evol. Microbiol.">
        <title>The Global Catalogue of Microorganisms (GCM) 10K type strain sequencing project: providing services to taxonomists for standard genome sequencing and annotation.</title>
        <authorList>
            <consortium name="The Broad Institute Genomics Platform"/>
            <consortium name="The Broad Institute Genome Sequencing Center for Infectious Disease"/>
            <person name="Wu L."/>
            <person name="Ma J."/>
        </authorList>
    </citation>
    <scope>NUCLEOTIDE SEQUENCE [LARGE SCALE GENOMIC DNA]</scope>
    <source>
        <strain evidence="3">JCM 4816</strain>
    </source>
</reference>
<evidence type="ECO:0008006" key="4">
    <source>
        <dbReference type="Google" id="ProtNLM"/>
    </source>
</evidence>
<dbReference type="EMBL" id="JBHSQJ010000064">
    <property type="protein sequence ID" value="MFC5908762.1"/>
    <property type="molecule type" value="Genomic_DNA"/>
</dbReference>
<evidence type="ECO:0000313" key="2">
    <source>
        <dbReference type="EMBL" id="MFC5908762.1"/>
    </source>
</evidence>
<accession>A0ABW1G598</accession>
<name>A0ABW1G598_9ACTN</name>
<comment type="caution">
    <text evidence="2">The sequence shown here is derived from an EMBL/GenBank/DDBJ whole genome shotgun (WGS) entry which is preliminary data.</text>
</comment>
<sequence length="105" mass="11226">MAREVESTHHPRARTLARVARVRADRAWVVLPAWRAGAILVLAPVGELEKLLGRHGRDLLGAELTVEVNLGALLDSELRPAHWATAEPAPTTPPAPADLPALVGV</sequence>
<organism evidence="2 3">
    <name type="scientific">Streptacidiphilus monticola</name>
    <dbReference type="NCBI Taxonomy" id="2161674"/>
    <lineage>
        <taxon>Bacteria</taxon>
        <taxon>Bacillati</taxon>
        <taxon>Actinomycetota</taxon>
        <taxon>Actinomycetes</taxon>
        <taxon>Kitasatosporales</taxon>
        <taxon>Streptomycetaceae</taxon>
        <taxon>Streptacidiphilus</taxon>
    </lineage>
</organism>
<proteinExistence type="predicted"/>
<feature type="region of interest" description="Disordered" evidence="1">
    <location>
        <begin position="84"/>
        <end position="105"/>
    </location>
</feature>